<dbReference type="PANTHER" id="PTHR15555">
    <property type="entry name" value="ZINC FINGER HIT DOMAIN CONTAINING PROTEIN 2 PROTEIN FON -RELATED"/>
    <property type="match status" value="1"/>
</dbReference>
<dbReference type="SUPFAM" id="SSF144232">
    <property type="entry name" value="HIT/MYND zinc finger-like"/>
    <property type="match status" value="1"/>
</dbReference>
<reference evidence="3 4" key="2">
    <citation type="journal article" date="2008" name="Nature">
        <title>The Phaeodactylum genome reveals the evolutionary history of diatom genomes.</title>
        <authorList>
            <person name="Bowler C."/>
            <person name="Allen A.E."/>
            <person name="Badger J.H."/>
            <person name="Grimwood J."/>
            <person name="Jabbari K."/>
            <person name="Kuo A."/>
            <person name="Maheswari U."/>
            <person name="Martens C."/>
            <person name="Maumus F."/>
            <person name="Otillar R.P."/>
            <person name="Rayko E."/>
            <person name="Salamov A."/>
            <person name="Vandepoele K."/>
            <person name="Beszteri B."/>
            <person name="Gruber A."/>
            <person name="Heijde M."/>
            <person name="Katinka M."/>
            <person name="Mock T."/>
            <person name="Valentin K."/>
            <person name="Verret F."/>
            <person name="Berges J.A."/>
            <person name="Brownlee C."/>
            <person name="Cadoret J.P."/>
            <person name="Chiovitti A."/>
            <person name="Choi C.J."/>
            <person name="Coesel S."/>
            <person name="De Martino A."/>
            <person name="Detter J.C."/>
            <person name="Durkin C."/>
            <person name="Falciatore A."/>
            <person name="Fournet J."/>
            <person name="Haruta M."/>
            <person name="Huysman M.J."/>
            <person name="Jenkins B.D."/>
            <person name="Jiroutova K."/>
            <person name="Jorgensen R.E."/>
            <person name="Joubert Y."/>
            <person name="Kaplan A."/>
            <person name="Kroger N."/>
            <person name="Kroth P.G."/>
            <person name="La Roche J."/>
            <person name="Lindquist E."/>
            <person name="Lommer M."/>
            <person name="Martin-Jezequel V."/>
            <person name="Lopez P.J."/>
            <person name="Lucas S."/>
            <person name="Mangogna M."/>
            <person name="McGinnis K."/>
            <person name="Medlin L.K."/>
            <person name="Montsant A."/>
            <person name="Oudot-Le Secq M.P."/>
            <person name="Napoli C."/>
            <person name="Obornik M."/>
            <person name="Parker M.S."/>
            <person name="Petit J.L."/>
            <person name="Porcel B.M."/>
            <person name="Poulsen N."/>
            <person name="Robison M."/>
            <person name="Rychlewski L."/>
            <person name="Rynearson T.A."/>
            <person name="Schmutz J."/>
            <person name="Shapiro H."/>
            <person name="Siaut M."/>
            <person name="Stanley M."/>
            <person name="Sussman M.R."/>
            <person name="Taylor A.R."/>
            <person name="Vardi A."/>
            <person name="von Dassow P."/>
            <person name="Vyverman W."/>
            <person name="Willis A."/>
            <person name="Wyrwicz L.S."/>
            <person name="Rokhsar D.S."/>
            <person name="Weissenbach J."/>
            <person name="Armbrust E.V."/>
            <person name="Green B.R."/>
            <person name="Van de Peer Y."/>
            <person name="Grigoriev I.V."/>
        </authorList>
    </citation>
    <scope>NUCLEOTIDE SEQUENCE [LARGE SCALE GENOMIC DNA]</scope>
    <source>
        <strain evidence="3 4">CCMP1335</strain>
    </source>
</reference>
<name>B8C2X7_THAPS</name>
<dbReference type="PANTHER" id="PTHR15555:SF0">
    <property type="entry name" value="ZINC FINGER HIT DOMAIN-CONTAINING PROTEIN 2"/>
    <property type="match status" value="1"/>
</dbReference>
<gene>
    <name evidence="3" type="ORF">THAPSDRAFT_22739</name>
</gene>
<feature type="domain" description="HIT-type" evidence="2">
    <location>
        <begin position="52"/>
        <end position="96"/>
    </location>
</feature>
<dbReference type="GO" id="GO:0008270">
    <property type="term" value="F:zinc ion binding"/>
    <property type="evidence" value="ECO:0007669"/>
    <property type="project" value="UniProtKB-UniRule"/>
</dbReference>
<reference evidence="3 4" key="1">
    <citation type="journal article" date="2004" name="Science">
        <title>The genome of the diatom Thalassiosira pseudonana: ecology, evolution, and metabolism.</title>
        <authorList>
            <person name="Armbrust E.V."/>
            <person name="Berges J.A."/>
            <person name="Bowler C."/>
            <person name="Green B.R."/>
            <person name="Martinez D."/>
            <person name="Putnam N.H."/>
            <person name="Zhou S."/>
            <person name="Allen A.E."/>
            <person name="Apt K.E."/>
            <person name="Bechner M."/>
            <person name="Brzezinski M.A."/>
            <person name="Chaal B.K."/>
            <person name="Chiovitti A."/>
            <person name="Davis A.K."/>
            <person name="Demarest M.S."/>
            <person name="Detter J.C."/>
            <person name="Glavina T."/>
            <person name="Goodstein D."/>
            <person name="Hadi M.Z."/>
            <person name="Hellsten U."/>
            <person name="Hildebrand M."/>
            <person name="Jenkins B.D."/>
            <person name="Jurka J."/>
            <person name="Kapitonov V.V."/>
            <person name="Kroger N."/>
            <person name="Lau W.W."/>
            <person name="Lane T.W."/>
            <person name="Larimer F.W."/>
            <person name="Lippmeier J.C."/>
            <person name="Lucas S."/>
            <person name="Medina M."/>
            <person name="Montsant A."/>
            <person name="Obornik M."/>
            <person name="Parker M.S."/>
            <person name="Palenik B."/>
            <person name="Pazour G.J."/>
            <person name="Richardson P.M."/>
            <person name="Rynearson T.A."/>
            <person name="Saito M.A."/>
            <person name="Schwartz D.C."/>
            <person name="Thamatrakoln K."/>
            <person name="Valentin K."/>
            <person name="Vardi A."/>
            <person name="Wilkerson F.P."/>
            <person name="Rokhsar D.S."/>
        </authorList>
    </citation>
    <scope>NUCLEOTIDE SEQUENCE [LARGE SCALE GENOMIC DNA]</scope>
    <source>
        <strain evidence="3 4">CCMP1335</strain>
    </source>
</reference>
<dbReference type="STRING" id="35128.B8C2X7"/>
<dbReference type="PaxDb" id="35128-Thaps22739"/>
<protein>
    <recommendedName>
        <fullName evidence="2">HIT-type domain-containing protein</fullName>
    </recommendedName>
</protein>
<evidence type="ECO:0000256" key="1">
    <source>
        <dbReference type="PROSITE-ProRule" id="PRU00453"/>
    </source>
</evidence>
<dbReference type="InParanoid" id="B8C2X7"/>
<evidence type="ECO:0000313" key="3">
    <source>
        <dbReference type="EMBL" id="EED92459.1"/>
    </source>
</evidence>
<keyword evidence="1" id="KW-0863">Zinc-finger</keyword>
<keyword evidence="1" id="KW-0862">Zinc</keyword>
<dbReference type="InterPro" id="IPR039646">
    <property type="entry name" value="ZNHIT2"/>
</dbReference>
<dbReference type="Proteomes" id="UP000001449">
    <property type="component" value="Chromosome 5"/>
</dbReference>
<dbReference type="EMBL" id="CM000642">
    <property type="protein sequence ID" value="EED92459.1"/>
    <property type="molecule type" value="Genomic_DNA"/>
</dbReference>
<accession>B8C2X7</accession>
<dbReference type="GeneID" id="7450076"/>
<dbReference type="RefSeq" id="XP_002290707.1">
    <property type="nucleotide sequence ID" value="XM_002290671.1"/>
</dbReference>
<dbReference type="Pfam" id="PF04438">
    <property type="entry name" value="zf-HIT"/>
    <property type="match status" value="1"/>
</dbReference>
<proteinExistence type="predicted"/>
<dbReference type="eggNOG" id="KOG4317">
    <property type="taxonomic scope" value="Eukaryota"/>
</dbReference>
<dbReference type="CDD" id="cd23024">
    <property type="entry name" value="zf-HIT_ZNHIT2-3"/>
    <property type="match status" value="1"/>
</dbReference>
<keyword evidence="4" id="KW-1185">Reference proteome</keyword>
<dbReference type="HOGENOM" id="CLU_480232_0_0_1"/>
<keyword evidence="1" id="KW-0479">Metal-binding</keyword>
<evidence type="ECO:0000259" key="2">
    <source>
        <dbReference type="PROSITE" id="PS51083"/>
    </source>
</evidence>
<dbReference type="AlphaFoldDB" id="B8C2X7"/>
<dbReference type="InterPro" id="IPR007529">
    <property type="entry name" value="Znf_HIT"/>
</dbReference>
<organism evidence="3 4">
    <name type="scientific">Thalassiosira pseudonana</name>
    <name type="common">Marine diatom</name>
    <name type="synonym">Cyclotella nana</name>
    <dbReference type="NCBI Taxonomy" id="35128"/>
    <lineage>
        <taxon>Eukaryota</taxon>
        <taxon>Sar</taxon>
        <taxon>Stramenopiles</taxon>
        <taxon>Ochrophyta</taxon>
        <taxon>Bacillariophyta</taxon>
        <taxon>Coscinodiscophyceae</taxon>
        <taxon>Thalassiosirophycidae</taxon>
        <taxon>Thalassiosirales</taxon>
        <taxon>Thalassiosiraceae</taxon>
        <taxon>Thalassiosira</taxon>
    </lineage>
</organism>
<sequence length="568" mass="63395">MDKAIINDKVQFTKTETTMKLIEVVDTTDAQYNLQSNDKANIALKQEHQVTCSTCNKNVARYVCPKCTAPYCSVPCYRIHDGSEVSSDVYLNAGLCTESFYKDRVLNEYHSLGSTSGELSKLHGILTRLHRDINDKLDDVESREESVSRLLHQSDGETGVVGAMQPDLQPHSSTYQSSALRLDSSSAAMSDEDLAELASYVLYMEDGEYEEYDDEVHGKRLLETIPSHLLHAFETALASATVATDISGEDTHLAEKIWGPFAEPNDTESPAQSSNNTTWKLWWLTSKNSPSGSENDLMTTPTLDEKILSLKPLPKLANHETNQKLAFNILDVIFATAFSMRSSSSTAQCTDYIVDTAAVLISQSVVLSEDARYGSVREAMTSCTKQLIEVKRSICGYKTITSLISWETLASDVASLSFHRRAVLRVLFDASDILHKGIEDMKRELKLIKQNKHDDKAKQGYDDIKRQYKLATKKVEYFLSWCSSMWTAELGKELSEEVNMFVEDWRSPEVEAEESNLESLLRIDVPADDSSAAFTPNFLGLELGGNKSPSFGVKSEFMSVSTTRKKET</sequence>
<dbReference type="OMA" id="YMEDGEY"/>
<dbReference type="PROSITE" id="PS51083">
    <property type="entry name" value="ZF_HIT"/>
    <property type="match status" value="1"/>
</dbReference>
<dbReference type="Gene3D" id="3.30.60.190">
    <property type="match status" value="1"/>
</dbReference>
<evidence type="ECO:0000313" key="4">
    <source>
        <dbReference type="Proteomes" id="UP000001449"/>
    </source>
</evidence>
<dbReference type="KEGG" id="tps:THAPSDRAFT_22739"/>